<comment type="caution">
    <text evidence="1">The sequence shown here is derived from an EMBL/GenBank/DDBJ whole genome shotgun (WGS) entry which is preliminary data.</text>
</comment>
<dbReference type="Proteomes" id="UP000009131">
    <property type="component" value="Unassembled WGS sequence"/>
</dbReference>
<dbReference type="InParanoid" id="G7E457"/>
<dbReference type="RefSeq" id="XP_014568274.1">
    <property type="nucleotide sequence ID" value="XM_014712788.1"/>
</dbReference>
<keyword evidence="2" id="KW-1185">Reference proteome</keyword>
<dbReference type="EMBL" id="BABT02000129">
    <property type="protein sequence ID" value="GAA97617.1"/>
    <property type="molecule type" value="Genomic_DNA"/>
</dbReference>
<evidence type="ECO:0000313" key="1">
    <source>
        <dbReference type="EMBL" id="GAA97617.1"/>
    </source>
</evidence>
<sequence length="186" mass="19927">MTGCRSAFAFPVMHSSCGKTVTASTTNWYRASIRLAMSDVVALRSAISALASSCYTDWTSRSSKPALALPLTWSQSSRMTMRLARIHHLVSGSTTGWPIIKGTVGQDGAAVTCKYIDWHCSSMSMTSNAGIWITTPTTSLLIRSKPDLTDDATAACDVATAVVTRSLLSIVDDSRLERPLSNEAST</sequence>
<protein>
    <submittedName>
        <fullName evidence="1">Uncharacterized protein</fullName>
    </submittedName>
</protein>
<name>G7E457_MIXOS</name>
<dbReference type="HOGENOM" id="CLU_1454782_0_0_1"/>
<reference evidence="1 2" key="2">
    <citation type="journal article" date="2012" name="Open Biol.">
        <title>Characteristics of nucleosomes and linker DNA regions on the genome of the basidiomycete Mixia osmundae revealed by mono- and dinucleosome mapping.</title>
        <authorList>
            <person name="Nishida H."/>
            <person name="Kondo S."/>
            <person name="Matsumoto T."/>
            <person name="Suzuki Y."/>
            <person name="Yoshikawa H."/>
            <person name="Taylor T.D."/>
            <person name="Sugiyama J."/>
        </authorList>
    </citation>
    <scope>NUCLEOTIDE SEQUENCE [LARGE SCALE GENOMIC DNA]</scope>
    <source>
        <strain evidence="2">CBS 9802 / IAM 14324 / JCM 22182 / KY 12970</strain>
    </source>
</reference>
<organism evidence="1 2">
    <name type="scientific">Mixia osmundae (strain CBS 9802 / IAM 14324 / JCM 22182 / KY 12970)</name>
    <dbReference type="NCBI Taxonomy" id="764103"/>
    <lineage>
        <taxon>Eukaryota</taxon>
        <taxon>Fungi</taxon>
        <taxon>Dikarya</taxon>
        <taxon>Basidiomycota</taxon>
        <taxon>Pucciniomycotina</taxon>
        <taxon>Mixiomycetes</taxon>
        <taxon>Mixiales</taxon>
        <taxon>Mixiaceae</taxon>
        <taxon>Mixia</taxon>
    </lineage>
</organism>
<proteinExistence type="predicted"/>
<reference evidence="1 2" key="1">
    <citation type="journal article" date="2011" name="J. Gen. Appl. Microbiol.">
        <title>Draft genome sequencing of the enigmatic basidiomycete Mixia osmundae.</title>
        <authorList>
            <person name="Nishida H."/>
            <person name="Nagatsuka Y."/>
            <person name="Sugiyama J."/>
        </authorList>
    </citation>
    <scope>NUCLEOTIDE SEQUENCE [LARGE SCALE GENOMIC DNA]</scope>
    <source>
        <strain evidence="2">CBS 9802 / IAM 14324 / JCM 22182 / KY 12970</strain>
    </source>
</reference>
<gene>
    <name evidence="1" type="primary">Mo04295</name>
    <name evidence="1" type="ORF">E5Q_04295</name>
</gene>
<dbReference type="AlphaFoldDB" id="G7E457"/>
<evidence type="ECO:0000313" key="2">
    <source>
        <dbReference type="Proteomes" id="UP000009131"/>
    </source>
</evidence>
<accession>G7E457</accession>